<dbReference type="GO" id="GO:0005886">
    <property type="term" value="C:plasma membrane"/>
    <property type="evidence" value="ECO:0007669"/>
    <property type="project" value="UniProtKB-SubCell"/>
</dbReference>
<dbReference type="EMBL" id="JARQWQ010000009">
    <property type="protein sequence ID" value="KAK2569787.1"/>
    <property type="molecule type" value="Genomic_DNA"/>
</dbReference>
<protein>
    <submittedName>
        <fullName evidence="12">Melatonin receptor type 1B-B</fullName>
    </submittedName>
</protein>
<feature type="domain" description="G-protein coupled receptors family 1 profile" evidence="11">
    <location>
        <begin position="27"/>
        <end position="278"/>
    </location>
</feature>
<evidence type="ECO:0000256" key="8">
    <source>
        <dbReference type="ARBA" id="ARBA00023224"/>
    </source>
</evidence>
<feature type="transmembrane region" description="Helical" evidence="10">
    <location>
        <begin position="258"/>
        <end position="281"/>
    </location>
</feature>
<dbReference type="Pfam" id="PF00001">
    <property type="entry name" value="7tm_1"/>
    <property type="match status" value="1"/>
</dbReference>
<evidence type="ECO:0000256" key="4">
    <source>
        <dbReference type="ARBA" id="ARBA00022989"/>
    </source>
</evidence>
<keyword evidence="13" id="KW-1185">Reference proteome</keyword>
<dbReference type="PANTHER" id="PTHR22752:SF14">
    <property type="entry name" value="G-PROTEIN COUPLED RECEPTORS FAMILY 1 PROFILE DOMAIN-CONTAINING PROTEIN"/>
    <property type="match status" value="1"/>
</dbReference>
<keyword evidence="5 9" id="KW-0297">G-protein coupled receptor</keyword>
<dbReference type="AlphaFoldDB" id="A0AAD9QYP4"/>
<keyword evidence="8 9" id="KW-0807">Transducer</keyword>
<feature type="transmembrane region" description="Helical" evidence="10">
    <location>
        <begin position="169"/>
        <end position="195"/>
    </location>
</feature>
<dbReference type="Proteomes" id="UP001249851">
    <property type="component" value="Unassembled WGS sequence"/>
</dbReference>
<evidence type="ECO:0000256" key="5">
    <source>
        <dbReference type="ARBA" id="ARBA00023040"/>
    </source>
</evidence>
<evidence type="ECO:0000256" key="2">
    <source>
        <dbReference type="ARBA" id="ARBA00022475"/>
    </source>
</evidence>
<name>A0AAD9QYP4_ACRCE</name>
<evidence type="ECO:0000313" key="13">
    <source>
        <dbReference type="Proteomes" id="UP001249851"/>
    </source>
</evidence>
<evidence type="ECO:0000313" key="12">
    <source>
        <dbReference type="EMBL" id="KAK2569787.1"/>
    </source>
</evidence>
<dbReference type="GO" id="GO:0004930">
    <property type="term" value="F:G protein-coupled receptor activity"/>
    <property type="evidence" value="ECO:0007669"/>
    <property type="project" value="UniProtKB-KW"/>
</dbReference>
<dbReference type="SUPFAM" id="SSF81321">
    <property type="entry name" value="Family A G protein-coupled receptor-like"/>
    <property type="match status" value="1"/>
</dbReference>
<evidence type="ECO:0000256" key="6">
    <source>
        <dbReference type="ARBA" id="ARBA00023136"/>
    </source>
</evidence>
<dbReference type="InterPro" id="IPR000276">
    <property type="entry name" value="GPCR_Rhodpsn"/>
</dbReference>
<dbReference type="PROSITE" id="PS50262">
    <property type="entry name" value="G_PROTEIN_RECEP_F1_2"/>
    <property type="match status" value="1"/>
</dbReference>
<dbReference type="PANTHER" id="PTHR22752">
    <property type="entry name" value="G PROTEIN-COUPLED RECEPTOR"/>
    <property type="match status" value="1"/>
</dbReference>
<reference evidence="12" key="1">
    <citation type="journal article" date="2023" name="G3 (Bethesda)">
        <title>Whole genome assembly and annotation of the endangered Caribbean coral Acropora cervicornis.</title>
        <authorList>
            <person name="Selwyn J.D."/>
            <person name="Vollmer S.V."/>
        </authorList>
    </citation>
    <scope>NUCLEOTIDE SEQUENCE</scope>
    <source>
        <strain evidence="12">K2</strain>
    </source>
</reference>
<proteinExistence type="inferred from homology"/>
<evidence type="ECO:0000256" key="9">
    <source>
        <dbReference type="RuleBase" id="RU000688"/>
    </source>
</evidence>
<dbReference type="PRINTS" id="PR00237">
    <property type="entry name" value="GPCRRHODOPSN"/>
</dbReference>
<feature type="transmembrane region" description="Helical" evidence="10">
    <location>
        <begin position="47"/>
        <end position="68"/>
    </location>
</feature>
<keyword evidence="7 9" id="KW-0675">Receptor</keyword>
<dbReference type="InterPro" id="IPR017452">
    <property type="entry name" value="GPCR_Rhodpsn_7TM"/>
</dbReference>
<keyword evidence="4 10" id="KW-1133">Transmembrane helix</keyword>
<gene>
    <name evidence="12" type="ORF">P5673_005630</name>
</gene>
<evidence type="ECO:0000256" key="1">
    <source>
        <dbReference type="ARBA" id="ARBA00004651"/>
    </source>
</evidence>
<comment type="caution">
    <text evidence="12">The sequence shown here is derived from an EMBL/GenBank/DDBJ whole genome shotgun (WGS) entry which is preliminary data.</text>
</comment>
<dbReference type="Gene3D" id="1.20.1070.10">
    <property type="entry name" value="Rhodopsin 7-helix transmembrane proteins"/>
    <property type="match status" value="1"/>
</dbReference>
<feature type="transmembrane region" description="Helical" evidence="10">
    <location>
        <begin position="88"/>
        <end position="107"/>
    </location>
</feature>
<accession>A0AAD9QYP4</accession>
<feature type="transmembrane region" description="Helical" evidence="10">
    <location>
        <begin position="226"/>
        <end position="246"/>
    </location>
</feature>
<keyword evidence="3 9" id="KW-0812">Transmembrane</keyword>
<sequence>MEDKWTTASVAVTAISLCIVIVIGIFGNLMVVLISAKGNCVRIKGRALIASLAFADTLESLNLIFMLVSVAKHGQWIFGDSLCELNGFMTTEFVLSSLYSLTAISLNRYFMVVKQGLYRKVFTARNQALMIAFIWCIPLPLATGALLGWSKFEFQPGKCICLFYFSRSISFSSIVLVVGVPVPIGIISFCCFQIFKEVKSHSNQVQSMTNEAPSVNVEEVRITKTLTVVVAAYLICFIPAATINLMEMVIPQYKIPLWIDMLSMILVFCNHANNPVIYGVLNKQYRKAFKGVLRNLIVGRCSFKASTDNSSHSIALGDSVDVRKGKVSHQRHVLSDQGNLLNDSSKVTAT</sequence>
<feature type="transmembrane region" description="Helical" evidence="10">
    <location>
        <begin position="128"/>
        <end position="149"/>
    </location>
</feature>
<comment type="similarity">
    <text evidence="9">Belongs to the G-protein coupled receptor 1 family.</text>
</comment>
<dbReference type="PROSITE" id="PS00237">
    <property type="entry name" value="G_PROTEIN_RECEP_F1_1"/>
    <property type="match status" value="1"/>
</dbReference>
<evidence type="ECO:0000256" key="7">
    <source>
        <dbReference type="ARBA" id="ARBA00023170"/>
    </source>
</evidence>
<dbReference type="SMART" id="SM01381">
    <property type="entry name" value="7TM_GPCR_Srsx"/>
    <property type="match status" value="1"/>
</dbReference>
<reference evidence="12" key="2">
    <citation type="journal article" date="2023" name="Science">
        <title>Genomic signatures of disease resistance in endangered staghorn corals.</title>
        <authorList>
            <person name="Vollmer S.V."/>
            <person name="Selwyn J.D."/>
            <person name="Despard B.A."/>
            <person name="Roesel C.L."/>
        </authorList>
    </citation>
    <scope>NUCLEOTIDE SEQUENCE</scope>
    <source>
        <strain evidence="12">K2</strain>
    </source>
</reference>
<keyword evidence="2" id="KW-1003">Cell membrane</keyword>
<comment type="subcellular location">
    <subcellularLocation>
        <location evidence="1">Cell membrane</location>
        <topology evidence="1">Multi-pass membrane protein</topology>
    </subcellularLocation>
</comment>
<dbReference type="CDD" id="cd00637">
    <property type="entry name" value="7tm_classA_rhodopsin-like"/>
    <property type="match status" value="1"/>
</dbReference>
<feature type="transmembrane region" description="Helical" evidence="10">
    <location>
        <begin position="12"/>
        <end position="35"/>
    </location>
</feature>
<keyword evidence="6 10" id="KW-0472">Membrane</keyword>
<evidence type="ECO:0000256" key="10">
    <source>
        <dbReference type="SAM" id="Phobius"/>
    </source>
</evidence>
<organism evidence="12 13">
    <name type="scientific">Acropora cervicornis</name>
    <name type="common">Staghorn coral</name>
    <dbReference type="NCBI Taxonomy" id="6130"/>
    <lineage>
        <taxon>Eukaryota</taxon>
        <taxon>Metazoa</taxon>
        <taxon>Cnidaria</taxon>
        <taxon>Anthozoa</taxon>
        <taxon>Hexacorallia</taxon>
        <taxon>Scleractinia</taxon>
        <taxon>Astrocoeniina</taxon>
        <taxon>Acroporidae</taxon>
        <taxon>Acropora</taxon>
    </lineage>
</organism>
<evidence type="ECO:0000256" key="3">
    <source>
        <dbReference type="ARBA" id="ARBA00022692"/>
    </source>
</evidence>
<evidence type="ECO:0000259" key="11">
    <source>
        <dbReference type="PROSITE" id="PS50262"/>
    </source>
</evidence>